<evidence type="ECO:0008006" key="4">
    <source>
        <dbReference type="Google" id="ProtNLM"/>
    </source>
</evidence>
<comment type="caution">
    <text evidence="2">The sequence shown here is derived from an EMBL/GenBank/DDBJ whole genome shotgun (WGS) entry which is preliminary data.</text>
</comment>
<name>A0A9P4KBX1_9PLEO</name>
<dbReference type="AlphaFoldDB" id="A0A9P4KBX1"/>
<feature type="compositionally biased region" description="Polar residues" evidence="1">
    <location>
        <begin position="62"/>
        <end position="73"/>
    </location>
</feature>
<feature type="region of interest" description="Disordered" evidence="1">
    <location>
        <begin position="1"/>
        <end position="83"/>
    </location>
</feature>
<dbReference type="InterPro" id="IPR036465">
    <property type="entry name" value="vWFA_dom_sf"/>
</dbReference>
<dbReference type="SUPFAM" id="SSF53300">
    <property type="entry name" value="vWA-like"/>
    <property type="match status" value="1"/>
</dbReference>
<reference evidence="3" key="1">
    <citation type="journal article" date="2020" name="Stud. Mycol.">
        <title>101 Dothideomycetes genomes: A test case for predicting lifestyles and emergence of pathogens.</title>
        <authorList>
            <person name="Haridas S."/>
            <person name="Albert R."/>
            <person name="Binder M."/>
            <person name="Bloem J."/>
            <person name="LaButti K."/>
            <person name="Salamov A."/>
            <person name="Andreopoulos B."/>
            <person name="Baker S."/>
            <person name="Barry K."/>
            <person name="Bills G."/>
            <person name="Bluhm B."/>
            <person name="Cannon C."/>
            <person name="Castanera R."/>
            <person name="Culley D."/>
            <person name="Daum C."/>
            <person name="Ezra D."/>
            <person name="Gonzalez J."/>
            <person name="Henrissat B."/>
            <person name="Kuo A."/>
            <person name="Liang C."/>
            <person name="Lipzen A."/>
            <person name="Lutzoni F."/>
            <person name="Magnuson J."/>
            <person name="Mondo S."/>
            <person name="Nolan M."/>
            <person name="Ohm R."/>
            <person name="Pangilinan J."/>
            <person name="Park H.-J."/>
            <person name="Ramirez L."/>
            <person name="Alfaro M."/>
            <person name="Sun H."/>
            <person name="Tritt A."/>
            <person name="Yoshinaga Y."/>
            <person name="Zwiers L.-H."/>
            <person name="Turgeon B."/>
            <person name="Goodwin S."/>
            <person name="Spatafora J."/>
            <person name="Crous P."/>
            <person name="Grigoriev I."/>
        </authorList>
    </citation>
    <scope>NUCLEOTIDE SEQUENCE [LARGE SCALE GENOMIC DNA]</scope>
    <source>
        <strain evidence="3">CBS 304.66</strain>
    </source>
</reference>
<protein>
    <recommendedName>
        <fullName evidence="4">VWFA domain-containing protein</fullName>
    </recommendedName>
</protein>
<evidence type="ECO:0000256" key="1">
    <source>
        <dbReference type="SAM" id="MobiDB-lite"/>
    </source>
</evidence>
<sequence>MLEDDESGTRGNNISVKDPPQEISDKSQPLHTENAKGKGAAYVKGPDSHLVSNVSPREDNIAVTTPGSYQVLPNPTMREGYPNAKPQHEVRIEGHPYSLRRNPIPAEIRSRPELSGGNMLTPQLHSIPSSANVPLQGRLNQGIQAARNGNMSASALHPTITITHPHLASHGPEIIGATLYQQYLEEDYDSNDILGTSSPQFEMGLPINSSHTEYRTRGERLPLSQHTKGPQNVFELPFDICHTRKALDDGRPKTAWKKLRKRLSTEKVDDFLKQFISNRDIVIVVDNGSSMLKYWPILTFVTETLESKLTGLDSDGIDIRYTFRDAELGVRRLKGTGSRKRLRASLDAACPRELQSIEDKVGTDMCSILETLFNEQRSARFSKPTTLIVLTDALWEGTVPASLVEEKIVKFARQLEKKDCMERHYTIGFVRFGDDGHEKLQALDDSLKPRFHIR</sequence>
<keyword evidence="3" id="KW-1185">Reference proteome</keyword>
<organism evidence="2 3">
    <name type="scientific">Lojkania enalia</name>
    <dbReference type="NCBI Taxonomy" id="147567"/>
    <lineage>
        <taxon>Eukaryota</taxon>
        <taxon>Fungi</taxon>
        <taxon>Dikarya</taxon>
        <taxon>Ascomycota</taxon>
        <taxon>Pezizomycotina</taxon>
        <taxon>Dothideomycetes</taxon>
        <taxon>Pleosporomycetidae</taxon>
        <taxon>Pleosporales</taxon>
        <taxon>Pleosporales incertae sedis</taxon>
        <taxon>Lojkania</taxon>
    </lineage>
</organism>
<gene>
    <name evidence="2" type="ORF">CC78DRAFT_200220</name>
</gene>
<dbReference type="Proteomes" id="UP000800093">
    <property type="component" value="Unassembled WGS sequence"/>
</dbReference>
<evidence type="ECO:0000313" key="3">
    <source>
        <dbReference type="Proteomes" id="UP000800093"/>
    </source>
</evidence>
<evidence type="ECO:0000313" key="2">
    <source>
        <dbReference type="EMBL" id="KAF2265371.1"/>
    </source>
</evidence>
<accession>A0A9P4KBX1</accession>
<dbReference type="EMBL" id="ML986607">
    <property type="protein sequence ID" value="KAF2265371.1"/>
    <property type="molecule type" value="Genomic_DNA"/>
</dbReference>
<proteinExistence type="predicted"/>
<dbReference type="OrthoDB" id="9992527at2759"/>